<dbReference type="AlphaFoldDB" id="A0A9Q3KIX6"/>
<comment type="caution">
    <text evidence="1">The sequence shown here is derived from an EMBL/GenBank/DDBJ whole genome shotgun (WGS) entry which is preliminary data.</text>
</comment>
<dbReference type="EMBL" id="AVOT02112550">
    <property type="protein sequence ID" value="MBW0582463.1"/>
    <property type="molecule type" value="Genomic_DNA"/>
</dbReference>
<dbReference type="OrthoDB" id="2507294at2759"/>
<protein>
    <submittedName>
        <fullName evidence="1">Uncharacterized protein</fullName>
    </submittedName>
</protein>
<reference evidence="1" key="1">
    <citation type="submission" date="2021-03" db="EMBL/GenBank/DDBJ databases">
        <title>Draft genome sequence of rust myrtle Austropuccinia psidii MF-1, a brazilian biotype.</title>
        <authorList>
            <person name="Quecine M.C."/>
            <person name="Pachon D.M.R."/>
            <person name="Bonatelli M.L."/>
            <person name="Correr F.H."/>
            <person name="Franceschini L.M."/>
            <person name="Leite T.F."/>
            <person name="Margarido G.R.A."/>
            <person name="Almeida C.A."/>
            <person name="Ferrarezi J.A."/>
            <person name="Labate C.A."/>
        </authorList>
    </citation>
    <scope>NUCLEOTIDE SEQUENCE</scope>
    <source>
        <strain evidence="1">MF-1</strain>
    </source>
</reference>
<keyword evidence="2" id="KW-1185">Reference proteome</keyword>
<organism evidence="1 2">
    <name type="scientific">Austropuccinia psidii MF-1</name>
    <dbReference type="NCBI Taxonomy" id="1389203"/>
    <lineage>
        <taxon>Eukaryota</taxon>
        <taxon>Fungi</taxon>
        <taxon>Dikarya</taxon>
        <taxon>Basidiomycota</taxon>
        <taxon>Pucciniomycotina</taxon>
        <taxon>Pucciniomycetes</taxon>
        <taxon>Pucciniales</taxon>
        <taxon>Sphaerophragmiaceae</taxon>
        <taxon>Austropuccinia</taxon>
    </lineage>
</organism>
<proteinExistence type="predicted"/>
<accession>A0A9Q3KIX6</accession>
<evidence type="ECO:0000313" key="2">
    <source>
        <dbReference type="Proteomes" id="UP000765509"/>
    </source>
</evidence>
<dbReference type="Proteomes" id="UP000765509">
    <property type="component" value="Unassembled WGS sequence"/>
</dbReference>
<gene>
    <name evidence="1" type="ORF">O181_122178</name>
</gene>
<sequence length="123" mass="14966">MFQEDFHIPDKIIVDKLHSLFTRTENKWYYKRRQEHGIHDWSWWKSEIITRWANNYWRFQMEKAFEGAILNSEKDKQLTWFLQQKYRVSALHPDMSDSMINMKIIRKCGGELEHATVTTTNQG</sequence>
<evidence type="ECO:0000313" key="1">
    <source>
        <dbReference type="EMBL" id="MBW0582463.1"/>
    </source>
</evidence>
<name>A0A9Q3KIX6_9BASI</name>